<dbReference type="GO" id="GO:0003677">
    <property type="term" value="F:DNA binding"/>
    <property type="evidence" value="ECO:0007669"/>
    <property type="project" value="UniProtKB-KW"/>
</dbReference>
<name>A0A9D1W2T6_9FIRM</name>
<keyword evidence="3" id="KW-0238">DNA-binding</keyword>
<dbReference type="EMBL" id="DXEU01000038">
    <property type="protein sequence ID" value="HIX51605.1"/>
    <property type="molecule type" value="Genomic_DNA"/>
</dbReference>
<dbReference type="Gene3D" id="1.10.10.10">
    <property type="entry name" value="Winged helix-like DNA-binding domain superfamily/Winged helix DNA-binding domain"/>
    <property type="match status" value="1"/>
</dbReference>
<evidence type="ECO:0000256" key="4">
    <source>
        <dbReference type="ARBA" id="ARBA00023163"/>
    </source>
</evidence>
<proteinExistence type="inferred from homology"/>
<keyword evidence="4" id="KW-0804">Transcription</keyword>
<protein>
    <submittedName>
        <fullName evidence="6">LysR family transcriptional regulator</fullName>
    </submittedName>
</protein>
<comment type="caution">
    <text evidence="6">The sequence shown here is derived from an EMBL/GenBank/DDBJ whole genome shotgun (WGS) entry which is preliminary data.</text>
</comment>
<dbReference type="PANTHER" id="PTHR30419">
    <property type="entry name" value="HTH-TYPE TRANSCRIPTIONAL REGULATOR YBHD"/>
    <property type="match status" value="1"/>
</dbReference>
<dbReference type="InterPro" id="IPR005119">
    <property type="entry name" value="LysR_subst-bd"/>
</dbReference>
<evidence type="ECO:0000256" key="2">
    <source>
        <dbReference type="ARBA" id="ARBA00023015"/>
    </source>
</evidence>
<feature type="domain" description="HTH lysR-type" evidence="5">
    <location>
        <begin position="1"/>
        <end position="58"/>
    </location>
</feature>
<dbReference type="SUPFAM" id="SSF46785">
    <property type="entry name" value="Winged helix' DNA-binding domain"/>
    <property type="match status" value="1"/>
</dbReference>
<dbReference type="Proteomes" id="UP000886780">
    <property type="component" value="Unassembled WGS sequence"/>
</dbReference>
<dbReference type="GO" id="GO:0003700">
    <property type="term" value="F:DNA-binding transcription factor activity"/>
    <property type="evidence" value="ECO:0007669"/>
    <property type="project" value="InterPro"/>
</dbReference>
<evidence type="ECO:0000313" key="7">
    <source>
        <dbReference type="Proteomes" id="UP000886780"/>
    </source>
</evidence>
<dbReference type="InterPro" id="IPR036390">
    <property type="entry name" value="WH_DNA-bd_sf"/>
</dbReference>
<accession>A0A9D1W2T6</accession>
<reference evidence="6" key="1">
    <citation type="journal article" date="2021" name="PeerJ">
        <title>Extensive microbial diversity within the chicken gut microbiome revealed by metagenomics and culture.</title>
        <authorList>
            <person name="Gilroy R."/>
            <person name="Ravi A."/>
            <person name="Getino M."/>
            <person name="Pursley I."/>
            <person name="Horton D.L."/>
            <person name="Alikhan N.F."/>
            <person name="Baker D."/>
            <person name="Gharbi K."/>
            <person name="Hall N."/>
            <person name="Watson M."/>
            <person name="Adriaenssens E.M."/>
            <person name="Foster-Nyarko E."/>
            <person name="Jarju S."/>
            <person name="Secka A."/>
            <person name="Antonio M."/>
            <person name="Oren A."/>
            <person name="Chaudhuri R.R."/>
            <person name="La Ragione R."/>
            <person name="Hildebrand F."/>
            <person name="Pallen M.J."/>
        </authorList>
    </citation>
    <scope>NUCLEOTIDE SEQUENCE</scope>
    <source>
        <strain evidence="6">ChiGjej4B4-12881</strain>
    </source>
</reference>
<dbReference type="SUPFAM" id="SSF53850">
    <property type="entry name" value="Periplasmic binding protein-like II"/>
    <property type="match status" value="1"/>
</dbReference>
<dbReference type="PROSITE" id="PS50931">
    <property type="entry name" value="HTH_LYSR"/>
    <property type="match status" value="1"/>
</dbReference>
<keyword evidence="2" id="KW-0805">Transcription regulation</keyword>
<gene>
    <name evidence="6" type="ORF">IAA28_02230</name>
</gene>
<dbReference type="InterPro" id="IPR000847">
    <property type="entry name" value="LysR_HTH_N"/>
</dbReference>
<dbReference type="Pfam" id="PF00126">
    <property type="entry name" value="HTH_1"/>
    <property type="match status" value="1"/>
</dbReference>
<dbReference type="InterPro" id="IPR036388">
    <property type="entry name" value="WH-like_DNA-bd_sf"/>
</dbReference>
<organism evidence="6 7">
    <name type="scientific">Candidatus Lachnoclostridium stercoripullorum</name>
    <dbReference type="NCBI Taxonomy" id="2838635"/>
    <lineage>
        <taxon>Bacteria</taxon>
        <taxon>Bacillati</taxon>
        <taxon>Bacillota</taxon>
        <taxon>Clostridia</taxon>
        <taxon>Lachnospirales</taxon>
        <taxon>Lachnospiraceae</taxon>
    </lineage>
</organism>
<evidence type="ECO:0000259" key="5">
    <source>
        <dbReference type="PROSITE" id="PS50931"/>
    </source>
</evidence>
<dbReference type="CDD" id="cd05466">
    <property type="entry name" value="PBP2_LTTR_substrate"/>
    <property type="match status" value="1"/>
</dbReference>
<dbReference type="GO" id="GO:0005829">
    <property type="term" value="C:cytosol"/>
    <property type="evidence" value="ECO:0007669"/>
    <property type="project" value="TreeGrafter"/>
</dbReference>
<evidence type="ECO:0000256" key="1">
    <source>
        <dbReference type="ARBA" id="ARBA00009437"/>
    </source>
</evidence>
<dbReference type="Pfam" id="PF03466">
    <property type="entry name" value="LysR_substrate"/>
    <property type="match status" value="1"/>
</dbReference>
<evidence type="ECO:0000256" key="3">
    <source>
        <dbReference type="ARBA" id="ARBA00023125"/>
    </source>
</evidence>
<dbReference type="AlphaFoldDB" id="A0A9D1W2T6"/>
<dbReference type="Gene3D" id="3.40.190.290">
    <property type="match status" value="1"/>
</dbReference>
<sequence>MDFRELTYVLAIEKYQNITRAAEALYISQPTLSKFLIALEQQLGLKLFRKVGNKYILTYAGEQYVSTAKEILLLKSNLDIQLADILKKDVGVLNVAFARMRCTYMLPAILPVFQRDHPNIKVNVFEGSSDENDRLLLEGKAEIAFYSEPETLNPLIEYETLGQEEMLICLCRDHPLGRYAHPNPSSRYPRLDPRLLSNELILQMMPDQRTRQLTDHYFGSIGLKFENTMTTSSLPAILELVSVGYGASFIFESHIRHHHFSRPIDCFSFGEPRTVSNFSVSHRRGSYLPSYAYDFIKIARELFDNAGSSS</sequence>
<dbReference type="InterPro" id="IPR050950">
    <property type="entry name" value="HTH-type_LysR_regulators"/>
</dbReference>
<reference evidence="6" key="2">
    <citation type="submission" date="2021-04" db="EMBL/GenBank/DDBJ databases">
        <authorList>
            <person name="Gilroy R."/>
        </authorList>
    </citation>
    <scope>NUCLEOTIDE SEQUENCE</scope>
    <source>
        <strain evidence="6">ChiGjej4B4-12881</strain>
    </source>
</reference>
<evidence type="ECO:0000313" key="6">
    <source>
        <dbReference type="EMBL" id="HIX51605.1"/>
    </source>
</evidence>
<comment type="similarity">
    <text evidence="1">Belongs to the LysR transcriptional regulatory family.</text>
</comment>
<dbReference type="PRINTS" id="PR00039">
    <property type="entry name" value="HTHLYSR"/>
</dbReference>